<keyword evidence="3" id="KW-1185">Reference proteome</keyword>
<dbReference type="AlphaFoldDB" id="A0A6A6BRH3"/>
<dbReference type="GeneID" id="54300328"/>
<dbReference type="RefSeq" id="XP_033402411.1">
    <property type="nucleotide sequence ID" value="XM_033542831.1"/>
</dbReference>
<proteinExistence type="predicted"/>
<name>A0A6A6BRH3_9PEZI</name>
<evidence type="ECO:0000313" key="2">
    <source>
        <dbReference type="EMBL" id="KAF2146702.1"/>
    </source>
</evidence>
<dbReference type="OrthoDB" id="3647228at2759"/>
<organism evidence="2 3">
    <name type="scientific">Aplosporella prunicola CBS 121167</name>
    <dbReference type="NCBI Taxonomy" id="1176127"/>
    <lineage>
        <taxon>Eukaryota</taxon>
        <taxon>Fungi</taxon>
        <taxon>Dikarya</taxon>
        <taxon>Ascomycota</taxon>
        <taxon>Pezizomycotina</taxon>
        <taxon>Dothideomycetes</taxon>
        <taxon>Dothideomycetes incertae sedis</taxon>
        <taxon>Botryosphaeriales</taxon>
        <taxon>Aplosporellaceae</taxon>
        <taxon>Aplosporella</taxon>
    </lineage>
</organism>
<protein>
    <submittedName>
        <fullName evidence="2">Uncharacterized protein</fullName>
    </submittedName>
</protein>
<feature type="compositionally biased region" description="Polar residues" evidence="1">
    <location>
        <begin position="242"/>
        <end position="253"/>
    </location>
</feature>
<gene>
    <name evidence="2" type="ORF">K452DRAFT_304643</name>
</gene>
<dbReference type="EMBL" id="ML995475">
    <property type="protein sequence ID" value="KAF2146702.1"/>
    <property type="molecule type" value="Genomic_DNA"/>
</dbReference>
<feature type="compositionally biased region" description="Polar residues" evidence="1">
    <location>
        <begin position="190"/>
        <end position="202"/>
    </location>
</feature>
<dbReference type="Proteomes" id="UP000799438">
    <property type="component" value="Unassembled WGS sequence"/>
</dbReference>
<accession>A0A6A6BRH3</accession>
<evidence type="ECO:0000313" key="3">
    <source>
        <dbReference type="Proteomes" id="UP000799438"/>
    </source>
</evidence>
<feature type="region of interest" description="Disordered" evidence="1">
    <location>
        <begin position="190"/>
        <end position="259"/>
    </location>
</feature>
<evidence type="ECO:0000256" key="1">
    <source>
        <dbReference type="SAM" id="MobiDB-lite"/>
    </source>
</evidence>
<sequence>MVQRPTSPSSLLWSHQLKREHLSLEQRVEVSEKNVTKLDTRMLALETGQQTGREQLKEQETRLLEHSTLISSIEKDDEHMKHCINQLSADRTRRLQEVDRNIKILTTRVETLETQERKTNDRPEDGHDQQQEMIERIGELETSVETLSRGRGKLMKKSDNRIVETLEKRMDVLEARRTEDLQQVKHLRSQVSTLQESNTEWQTRYKKLEEKMSTTKPQNDHSESRLHDLQTTPQSEEGRHSTPPSQSPVQKGNQRILRR</sequence>
<feature type="compositionally biased region" description="Basic and acidic residues" evidence="1">
    <location>
        <begin position="206"/>
        <end position="228"/>
    </location>
</feature>
<reference evidence="2" key="1">
    <citation type="journal article" date="2020" name="Stud. Mycol.">
        <title>101 Dothideomycetes genomes: a test case for predicting lifestyles and emergence of pathogens.</title>
        <authorList>
            <person name="Haridas S."/>
            <person name="Albert R."/>
            <person name="Binder M."/>
            <person name="Bloem J."/>
            <person name="Labutti K."/>
            <person name="Salamov A."/>
            <person name="Andreopoulos B."/>
            <person name="Baker S."/>
            <person name="Barry K."/>
            <person name="Bills G."/>
            <person name="Bluhm B."/>
            <person name="Cannon C."/>
            <person name="Castanera R."/>
            <person name="Culley D."/>
            <person name="Daum C."/>
            <person name="Ezra D."/>
            <person name="Gonzalez J."/>
            <person name="Henrissat B."/>
            <person name="Kuo A."/>
            <person name="Liang C."/>
            <person name="Lipzen A."/>
            <person name="Lutzoni F."/>
            <person name="Magnuson J."/>
            <person name="Mondo S."/>
            <person name="Nolan M."/>
            <person name="Ohm R."/>
            <person name="Pangilinan J."/>
            <person name="Park H.-J."/>
            <person name="Ramirez L."/>
            <person name="Alfaro M."/>
            <person name="Sun H."/>
            <person name="Tritt A."/>
            <person name="Yoshinaga Y."/>
            <person name="Zwiers L.-H."/>
            <person name="Turgeon B."/>
            <person name="Goodwin S."/>
            <person name="Spatafora J."/>
            <person name="Crous P."/>
            <person name="Grigoriev I."/>
        </authorList>
    </citation>
    <scope>NUCLEOTIDE SEQUENCE</scope>
    <source>
        <strain evidence="2">CBS 121167</strain>
    </source>
</reference>